<sequence>MSIQKCIALYQDYLCERIAEWKDLSNDTLYDWERQISAYPHFMNADKEKKETCIIGRNPHIAIFEIPQEWPSLAKYL</sequence>
<name>A0A1M4ZS09_9BACE</name>
<evidence type="ECO:0000313" key="1">
    <source>
        <dbReference type="EMBL" id="SHF20788.1"/>
    </source>
</evidence>
<gene>
    <name evidence="1" type="ORF">SAMN05444349_11364</name>
</gene>
<evidence type="ECO:0000313" key="2">
    <source>
        <dbReference type="Proteomes" id="UP000184436"/>
    </source>
</evidence>
<dbReference type="Proteomes" id="UP000184436">
    <property type="component" value="Unassembled WGS sequence"/>
</dbReference>
<accession>A0A1M4ZS09</accession>
<dbReference type="RefSeq" id="WP_245798489.1">
    <property type="nucleotide sequence ID" value="NZ_FQVD01000013.1"/>
</dbReference>
<organism evidence="1 2">
    <name type="scientific">Bacteroides faecichinchillae</name>
    <dbReference type="NCBI Taxonomy" id="871325"/>
    <lineage>
        <taxon>Bacteria</taxon>
        <taxon>Pseudomonadati</taxon>
        <taxon>Bacteroidota</taxon>
        <taxon>Bacteroidia</taxon>
        <taxon>Bacteroidales</taxon>
        <taxon>Bacteroidaceae</taxon>
        <taxon>Bacteroides</taxon>
    </lineage>
</organism>
<dbReference type="AlphaFoldDB" id="A0A1M4ZS09"/>
<keyword evidence="2" id="KW-1185">Reference proteome</keyword>
<dbReference type="EMBL" id="FQVD01000013">
    <property type="protein sequence ID" value="SHF20788.1"/>
    <property type="molecule type" value="Genomic_DNA"/>
</dbReference>
<reference evidence="1 2" key="1">
    <citation type="submission" date="2016-11" db="EMBL/GenBank/DDBJ databases">
        <authorList>
            <person name="Jaros S."/>
            <person name="Januszkiewicz K."/>
            <person name="Wedrychowicz H."/>
        </authorList>
    </citation>
    <scope>NUCLEOTIDE SEQUENCE [LARGE SCALE GENOMIC DNA]</scope>
    <source>
        <strain evidence="1 2">DSM 26883</strain>
    </source>
</reference>
<proteinExistence type="predicted"/>
<protein>
    <submittedName>
        <fullName evidence="1">Uncharacterized protein</fullName>
    </submittedName>
</protein>